<sequence>MKRLNRREFSVSASAATLTTGLALGVHTSAAAATAGSPNEALGVAVCGVNGRGMSHVTGFHNDPRSVIRVLVDVDAKVGESQADKVEKMQGSRPRVVRDVREILESDDIDIVTCATPNHWHAMIAVWAMQAGKDVYIEKPISHNIHEGRALVAAAKKYGRMFQTGTQCRSSLACIDAMKFIADGGIGEVKLARGLCYKRRKSIGPLGDYPVPDGVDFNLWSGPASYTDPKVTRQKFHYDWHWQRHYGNGDSGNQGPHQTDIARWGLGLERHPNSILTYGGRLGYQAERKDPNYVDAGDTANTQVSIYDYGDKTIVFETRGLSVDNSADTELNELFGSNRGNKIGVVFYGSEGYVVQGPNYTTCRAFDLNKKETRAFTHNARTSGQLNDVHMSNFLDAVVARDSSILNADARCGHLSAAIAHLGNTSYYLGQENRVAPNVIAEAVEKFSSLDDDTTTLRRTLRHLRDNGVDPESEQLSLGPQLNFDPEAERYLGNDDANAMLTREYREGFEVPAAEAV</sequence>
<evidence type="ECO:0000313" key="4">
    <source>
        <dbReference type="Proteomes" id="UP001202961"/>
    </source>
</evidence>
<dbReference type="Gene3D" id="3.40.50.720">
    <property type="entry name" value="NAD(P)-binding Rossmann-like Domain"/>
    <property type="match status" value="1"/>
</dbReference>
<keyword evidence="1" id="KW-0732">Signal</keyword>
<evidence type="ECO:0000256" key="1">
    <source>
        <dbReference type="SAM" id="SignalP"/>
    </source>
</evidence>
<accession>A0ABT0TWQ6</accession>
<dbReference type="RefSeq" id="WP_250926710.1">
    <property type="nucleotide sequence ID" value="NZ_JAMQBK010000001.1"/>
</dbReference>
<dbReference type="Gene3D" id="3.30.360.10">
    <property type="entry name" value="Dihydrodipicolinate Reductase, domain 2"/>
    <property type="match status" value="1"/>
</dbReference>
<dbReference type="Pfam" id="PF01408">
    <property type="entry name" value="GFO_IDH_MocA"/>
    <property type="match status" value="1"/>
</dbReference>
<feature type="chain" id="PRO_5046078050" evidence="1">
    <location>
        <begin position="33"/>
        <end position="517"/>
    </location>
</feature>
<dbReference type="InterPro" id="IPR036291">
    <property type="entry name" value="NAD(P)-bd_dom_sf"/>
</dbReference>
<dbReference type="SUPFAM" id="SSF55347">
    <property type="entry name" value="Glyceraldehyde-3-phosphate dehydrogenase-like, C-terminal domain"/>
    <property type="match status" value="1"/>
</dbReference>
<keyword evidence="4" id="KW-1185">Reference proteome</keyword>
<dbReference type="InterPro" id="IPR050463">
    <property type="entry name" value="Gfo/Idh/MocA_oxidrdct_glycsds"/>
</dbReference>
<name>A0ABT0TWQ6_9BACT</name>
<feature type="signal peptide" evidence="1">
    <location>
        <begin position="1"/>
        <end position="32"/>
    </location>
</feature>
<dbReference type="InterPro" id="IPR006311">
    <property type="entry name" value="TAT_signal"/>
</dbReference>
<protein>
    <submittedName>
        <fullName evidence="3">Gfo/Idh/MocA family oxidoreductase</fullName>
    </submittedName>
</protein>
<reference evidence="3 4" key="1">
    <citation type="journal article" date="2022" name="Syst. Appl. Microbiol.">
        <title>Rhodopirellula aestuarii sp. nov., a novel member of the genus Rhodopirellula isolated from brackish sediments collected in the Tagus River estuary, Portugal.</title>
        <authorList>
            <person name="Vitorino I.R."/>
            <person name="Klimek D."/>
            <person name="Calusinska M."/>
            <person name="Lobo-da-Cunha A."/>
            <person name="Vasconcelos V."/>
            <person name="Lage O.M."/>
        </authorList>
    </citation>
    <scope>NUCLEOTIDE SEQUENCE [LARGE SCALE GENOMIC DNA]</scope>
    <source>
        <strain evidence="3 4">ICT_H3.1</strain>
    </source>
</reference>
<dbReference type="Proteomes" id="UP001202961">
    <property type="component" value="Unassembled WGS sequence"/>
</dbReference>
<dbReference type="PANTHER" id="PTHR43818">
    <property type="entry name" value="BCDNA.GH03377"/>
    <property type="match status" value="1"/>
</dbReference>
<gene>
    <name evidence="3" type="ORF">NB063_00205</name>
</gene>
<dbReference type="PANTHER" id="PTHR43818:SF5">
    <property type="entry name" value="OXIDOREDUCTASE FAMILY PROTEIN"/>
    <property type="match status" value="1"/>
</dbReference>
<organism evidence="3 4">
    <name type="scientific">Aporhodopirellula aestuarii</name>
    <dbReference type="NCBI Taxonomy" id="2950107"/>
    <lineage>
        <taxon>Bacteria</taxon>
        <taxon>Pseudomonadati</taxon>
        <taxon>Planctomycetota</taxon>
        <taxon>Planctomycetia</taxon>
        <taxon>Pirellulales</taxon>
        <taxon>Pirellulaceae</taxon>
        <taxon>Aporhodopirellula</taxon>
    </lineage>
</organism>
<evidence type="ECO:0000259" key="2">
    <source>
        <dbReference type="Pfam" id="PF01408"/>
    </source>
</evidence>
<evidence type="ECO:0000313" key="3">
    <source>
        <dbReference type="EMBL" id="MCM2369035.1"/>
    </source>
</evidence>
<dbReference type="SUPFAM" id="SSF51735">
    <property type="entry name" value="NAD(P)-binding Rossmann-fold domains"/>
    <property type="match status" value="1"/>
</dbReference>
<proteinExistence type="predicted"/>
<dbReference type="EMBL" id="JAMQBK010000001">
    <property type="protein sequence ID" value="MCM2369035.1"/>
    <property type="molecule type" value="Genomic_DNA"/>
</dbReference>
<feature type="domain" description="Gfo/Idh/MocA-like oxidoreductase N-terminal" evidence="2">
    <location>
        <begin position="43"/>
        <end position="165"/>
    </location>
</feature>
<comment type="caution">
    <text evidence="3">The sequence shown here is derived from an EMBL/GenBank/DDBJ whole genome shotgun (WGS) entry which is preliminary data.</text>
</comment>
<dbReference type="PROSITE" id="PS51318">
    <property type="entry name" value="TAT"/>
    <property type="match status" value="1"/>
</dbReference>
<dbReference type="InterPro" id="IPR000683">
    <property type="entry name" value="Gfo/Idh/MocA-like_OxRdtase_N"/>
</dbReference>